<evidence type="ECO:0000256" key="3">
    <source>
        <dbReference type="ARBA" id="ARBA00022598"/>
    </source>
</evidence>
<keyword evidence="11" id="KW-0175">Coiled coil</keyword>
<dbReference type="EMBL" id="GIBP01000761">
    <property type="protein sequence ID" value="NDV29730.1"/>
    <property type="molecule type" value="Transcribed_RNA"/>
</dbReference>
<reference evidence="13" key="1">
    <citation type="journal article" date="2020" name="J. Eukaryot. Microbiol.">
        <title>De novo Sequencing, Assembly and Annotation of the Transcriptome for the Free-Living Testate Amoeba Arcella intermedia.</title>
        <authorList>
            <person name="Ribeiro G.M."/>
            <person name="Porfirio-Sousa A.L."/>
            <person name="Maurer-Alcala X.X."/>
            <person name="Katz L.A."/>
            <person name="Lahr D.J.G."/>
        </authorList>
    </citation>
    <scope>NUCLEOTIDE SEQUENCE</scope>
</reference>
<dbReference type="PANTHER" id="PTHR10890:SF3">
    <property type="entry name" value="CYSTEINE--TRNA LIGASE, CYTOPLASMIC"/>
    <property type="match status" value="1"/>
</dbReference>
<dbReference type="InterPro" id="IPR014729">
    <property type="entry name" value="Rossmann-like_a/b/a_fold"/>
</dbReference>
<keyword evidence="6" id="KW-0862">Zinc</keyword>
<dbReference type="GO" id="GO:0005524">
    <property type="term" value="F:ATP binding"/>
    <property type="evidence" value="ECO:0007669"/>
    <property type="project" value="UniProtKB-KW"/>
</dbReference>
<evidence type="ECO:0000256" key="9">
    <source>
        <dbReference type="ARBA" id="ARBA00023146"/>
    </source>
</evidence>
<evidence type="ECO:0000256" key="6">
    <source>
        <dbReference type="ARBA" id="ARBA00022833"/>
    </source>
</evidence>
<evidence type="ECO:0000256" key="1">
    <source>
        <dbReference type="ARBA" id="ARBA00001947"/>
    </source>
</evidence>
<dbReference type="GO" id="GO:0006423">
    <property type="term" value="P:cysteinyl-tRNA aminoacylation"/>
    <property type="evidence" value="ECO:0007669"/>
    <property type="project" value="InterPro"/>
</dbReference>
<dbReference type="AlphaFoldDB" id="A0A6B2KYA1"/>
<dbReference type="SUPFAM" id="SSF47323">
    <property type="entry name" value="Anticodon-binding domain of a subclass of class I aminoacyl-tRNA synthetases"/>
    <property type="match status" value="1"/>
</dbReference>
<dbReference type="GO" id="GO:0046872">
    <property type="term" value="F:metal ion binding"/>
    <property type="evidence" value="ECO:0007669"/>
    <property type="project" value="UniProtKB-KW"/>
</dbReference>
<keyword evidence="3" id="KW-0436">Ligase</keyword>
<feature type="coiled-coil region" evidence="11">
    <location>
        <begin position="115"/>
        <end position="151"/>
    </location>
</feature>
<dbReference type="PRINTS" id="PR00983">
    <property type="entry name" value="TRNASYNTHCYS"/>
</dbReference>
<evidence type="ECO:0000256" key="4">
    <source>
        <dbReference type="ARBA" id="ARBA00022723"/>
    </source>
</evidence>
<evidence type="ECO:0000256" key="5">
    <source>
        <dbReference type="ARBA" id="ARBA00022741"/>
    </source>
</evidence>
<keyword evidence="8" id="KW-0648">Protein biosynthesis</keyword>
<keyword evidence="9" id="KW-0030">Aminoacyl-tRNA synthetase</keyword>
<dbReference type="InterPro" id="IPR024909">
    <property type="entry name" value="Cys-tRNA/MSH_ligase"/>
</dbReference>
<keyword evidence="7" id="KW-0067">ATP-binding</keyword>
<keyword evidence="5" id="KW-0547">Nucleotide-binding</keyword>
<evidence type="ECO:0000256" key="8">
    <source>
        <dbReference type="ARBA" id="ARBA00022917"/>
    </source>
</evidence>
<dbReference type="NCBIfam" id="TIGR00435">
    <property type="entry name" value="cysS"/>
    <property type="match status" value="1"/>
</dbReference>
<dbReference type="InterPro" id="IPR015803">
    <property type="entry name" value="Cys-tRNA-ligase"/>
</dbReference>
<dbReference type="GO" id="GO:0005737">
    <property type="term" value="C:cytoplasm"/>
    <property type="evidence" value="ECO:0007669"/>
    <property type="project" value="TreeGrafter"/>
</dbReference>
<evidence type="ECO:0000256" key="11">
    <source>
        <dbReference type="SAM" id="Coils"/>
    </source>
</evidence>
<sequence length="742" mass="85107">MMVLNSLKKDELVELVPNEGNVLRWYTCGPTVYDSSHLGHARNYVTFDFIRRIISDYFGYEVFYCMNITDIDDKIILRSRRNYLISEYIKKNPIVTETLISDLNTAWPKFINGLKEDLEKNLEEQKKKPNKQELKAEADLLTTRIKQSEDAFSAQMKIIKLGENSSAPVATAEQCLGSYLDKLYGKDLDSELVKKLCDQHSKKFEKEFFDDMKALGIQPPDVLVRVSEYVPEVIEMVQQIIENGYGYESEGSVYFDIHKFHHTPGHAYAKLKPSSAGNLKKFAEGEGALAATEDRISKFDFALWKKSKPGEPSWPSPWGPGRPGWHIECSAMASVILGKVLDVHCGGVDLKFPHHDNELAQAEACYGHDQWVNYFLHSGHLDIDGLKMSKSMKNFITIREAFQKLKYTPRQLRFYFLLHTWCKRMNFQVKEGMGDIEKKEKFVIEFLTKVKQLISEDTSQPNESWTPNDVALHNTLLKTQTEVDAALKNNFDTKTAILLLIDLISAVNSYLSSKDRKTLLVSKIRDYVLRIFGVFGLNFSTSSVTEGASGVSTEDIVRPYARALVDFRNQVREGAKKKEGHDYFLVSCDNLRDKVTPPLGIKIVDDGEFDFYLVDKDQYLEELKNKQIDNIKAQIQKKTTQLKAKETAFNKWEDLRISPSELVLKKYNVTMESEEVPALNNAGGKVSDQNKKKILTDWKKQLTNNTKFNDELAKNPEFYEKLKNDYEKIKKEIQDLQSKIPT</sequence>
<dbReference type="CDD" id="cd00672">
    <property type="entry name" value="CysRS_core"/>
    <property type="match status" value="1"/>
</dbReference>
<evidence type="ECO:0000256" key="7">
    <source>
        <dbReference type="ARBA" id="ARBA00022840"/>
    </source>
</evidence>
<proteinExistence type="inferred from homology"/>
<evidence type="ECO:0000256" key="2">
    <source>
        <dbReference type="ARBA" id="ARBA00012832"/>
    </source>
</evidence>
<dbReference type="EC" id="6.1.1.16" evidence="2"/>
<evidence type="ECO:0000259" key="12">
    <source>
        <dbReference type="Pfam" id="PF01406"/>
    </source>
</evidence>
<dbReference type="SUPFAM" id="SSF52374">
    <property type="entry name" value="Nucleotidylyl transferase"/>
    <property type="match status" value="1"/>
</dbReference>
<dbReference type="GO" id="GO:0004817">
    <property type="term" value="F:cysteine-tRNA ligase activity"/>
    <property type="evidence" value="ECO:0007669"/>
    <property type="project" value="UniProtKB-EC"/>
</dbReference>
<evidence type="ECO:0000313" key="13">
    <source>
        <dbReference type="EMBL" id="NDV29730.1"/>
    </source>
</evidence>
<dbReference type="Gene3D" id="1.20.120.1910">
    <property type="entry name" value="Cysteine-tRNA ligase, C-terminal anti-codon recognition domain"/>
    <property type="match status" value="1"/>
</dbReference>
<dbReference type="InterPro" id="IPR009080">
    <property type="entry name" value="tRNAsynth_Ia_anticodon-bd"/>
</dbReference>
<dbReference type="InterPro" id="IPR032678">
    <property type="entry name" value="tRNA-synt_1_cat_dom"/>
</dbReference>
<dbReference type="Gene3D" id="3.40.50.620">
    <property type="entry name" value="HUPs"/>
    <property type="match status" value="1"/>
</dbReference>
<evidence type="ECO:0000256" key="10">
    <source>
        <dbReference type="ARBA" id="ARBA00031499"/>
    </source>
</evidence>
<comment type="cofactor">
    <cofactor evidence="1">
        <name>Zn(2+)</name>
        <dbReference type="ChEBI" id="CHEBI:29105"/>
    </cofactor>
</comment>
<name>A0A6B2KYA1_9EUKA</name>
<dbReference type="PANTHER" id="PTHR10890">
    <property type="entry name" value="CYSTEINYL-TRNA SYNTHETASE"/>
    <property type="match status" value="1"/>
</dbReference>
<protein>
    <recommendedName>
        <fullName evidence="2">cysteine--tRNA ligase</fullName>
        <ecNumber evidence="2">6.1.1.16</ecNumber>
    </recommendedName>
    <alternativeName>
        <fullName evidence="10">Cysteinyl-tRNA synthetase</fullName>
    </alternativeName>
</protein>
<feature type="domain" description="tRNA synthetases class I catalytic" evidence="12">
    <location>
        <begin position="17"/>
        <end position="428"/>
    </location>
</feature>
<dbReference type="HAMAP" id="MF_00041">
    <property type="entry name" value="Cys_tRNA_synth"/>
    <property type="match status" value="1"/>
</dbReference>
<accession>A0A6B2KYA1</accession>
<organism evidence="13">
    <name type="scientific">Arcella intermedia</name>
    <dbReference type="NCBI Taxonomy" id="1963864"/>
    <lineage>
        <taxon>Eukaryota</taxon>
        <taxon>Amoebozoa</taxon>
        <taxon>Tubulinea</taxon>
        <taxon>Elardia</taxon>
        <taxon>Arcellinida</taxon>
        <taxon>Sphaerothecina</taxon>
        <taxon>Arcellidae</taxon>
        <taxon>Arcella</taxon>
    </lineage>
</organism>
<dbReference type="Pfam" id="PF01406">
    <property type="entry name" value="tRNA-synt_1e"/>
    <property type="match status" value="1"/>
</dbReference>
<keyword evidence="4" id="KW-0479">Metal-binding</keyword>